<name>A0ABS1F7R5_9PROT</name>
<comment type="caution">
    <text evidence="5">The sequence shown here is derived from an EMBL/GenBank/DDBJ whole genome shotgun (WGS) entry which is preliminary data.</text>
</comment>
<dbReference type="Pfam" id="PF25917">
    <property type="entry name" value="BSH_RND"/>
    <property type="match status" value="1"/>
</dbReference>
<evidence type="ECO:0000259" key="4">
    <source>
        <dbReference type="Pfam" id="PF25963"/>
    </source>
</evidence>
<proteinExistence type="predicted"/>
<accession>A0ABS1F7R5</accession>
<dbReference type="EMBL" id="JAENHM010000058">
    <property type="protein sequence ID" value="MBK1839474.1"/>
    <property type="molecule type" value="Genomic_DNA"/>
</dbReference>
<keyword evidence="1" id="KW-1133">Transmembrane helix</keyword>
<dbReference type="Proteomes" id="UP000652760">
    <property type="component" value="Unassembled WGS sequence"/>
</dbReference>
<dbReference type="RefSeq" id="WP_200195363.1">
    <property type="nucleotide sequence ID" value="NZ_JAENHM010000058.1"/>
</dbReference>
<dbReference type="Pfam" id="PF25963">
    <property type="entry name" value="Beta-barrel_AAEA"/>
    <property type="match status" value="1"/>
</dbReference>
<dbReference type="InterPro" id="IPR050739">
    <property type="entry name" value="MFP"/>
</dbReference>
<evidence type="ECO:0000313" key="5">
    <source>
        <dbReference type="EMBL" id="MBK1839474.1"/>
    </source>
</evidence>
<sequence length="379" mass="39271">MDRIEGRGAAVADASAADASVAGERSAVGADAAPPGKRRAAGVLLCLGAVLAAAGGWIWAGSNGGTATDNAYIRSDVTSLAPKVAGYVMTVEVADNQTVGAGDILFRIDDRDYRARLAQAVANRDAARARLADVDAETRLQHILIRQAEAQGRSAMAEMTLAAKAYDRRRDLIRGNAVSQANLDESAAARSKAEAGVSAAAATVEAQRQRLAVLAAQRDAAVAAVAQAEAARDLARIDLDSTVVRAPVGGVIGNRQVRVGRLVAAGASLLDIVPVDDVWVVANYKETQLEHIRPGQRARVTVDGYPDGTLDGVVDSLAPGSGSAFSLLPADNATGNFVRVVQRVPVKIRLVGNRLPGRLVPGLSARVEIAKGDAQGDDQ</sequence>
<keyword evidence="6" id="KW-1185">Reference proteome</keyword>
<dbReference type="InterPro" id="IPR058625">
    <property type="entry name" value="MdtA-like_BSH"/>
</dbReference>
<evidence type="ECO:0000259" key="2">
    <source>
        <dbReference type="Pfam" id="PF25876"/>
    </source>
</evidence>
<evidence type="ECO:0000259" key="3">
    <source>
        <dbReference type="Pfam" id="PF25917"/>
    </source>
</evidence>
<keyword evidence="1" id="KW-0472">Membrane</keyword>
<feature type="transmembrane region" description="Helical" evidence="1">
    <location>
        <begin position="40"/>
        <end position="60"/>
    </location>
</feature>
<gene>
    <name evidence="5" type="ORF">JHL17_18855</name>
</gene>
<evidence type="ECO:0000313" key="6">
    <source>
        <dbReference type="Proteomes" id="UP000652760"/>
    </source>
</evidence>
<feature type="domain" description="p-hydroxybenzoic acid efflux pump subunit AaeA-like beta-barrel" evidence="4">
    <location>
        <begin position="279"/>
        <end position="369"/>
    </location>
</feature>
<feature type="domain" description="Multidrug resistance protein MdtA-like alpha-helical hairpin" evidence="2">
    <location>
        <begin position="146"/>
        <end position="208"/>
    </location>
</feature>
<dbReference type="PANTHER" id="PTHR30386:SF24">
    <property type="entry name" value="MULTIDRUG RESISTANCE EFFLUX PUMP"/>
    <property type="match status" value="1"/>
</dbReference>
<reference evidence="6" key="1">
    <citation type="submission" date="2021-01" db="EMBL/GenBank/DDBJ databases">
        <title>Genome public.</title>
        <authorList>
            <person name="Liu C."/>
            <person name="Sun Q."/>
        </authorList>
    </citation>
    <scope>NUCLEOTIDE SEQUENCE [LARGE SCALE GENOMIC DNA]</scope>
    <source>
        <strain evidence="6">YIM B02556</strain>
    </source>
</reference>
<dbReference type="Pfam" id="PF25876">
    <property type="entry name" value="HH_MFP_RND"/>
    <property type="match status" value="1"/>
</dbReference>
<dbReference type="Gene3D" id="1.10.287.470">
    <property type="entry name" value="Helix hairpin bin"/>
    <property type="match status" value="2"/>
</dbReference>
<dbReference type="SUPFAM" id="SSF111369">
    <property type="entry name" value="HlyD-like secretion proteins"/>
    <property type="match status" value="3"/>
</dbReference>
<dbReference type="PANTHER" id="PTHR30386">
    <property type="entry name" value="MEMBRANE FUSION SUBUNIT OF EMRAB-TOLC MULTIDRUG EFFLUX PUMP"/>
    <property type="match status" value="1"/>
</dbReference>
<dbReference type="InterPro" id="IPR058634">
    <property type="entry name" value="AaeA-lik-b-barrel"/>
</dbReference>
<feature type="domain" description="Multidrug resistance protein MdtA-like barrel-sandwich hybrid" evidence="3">
    <location>
        <begin position="79"/>
        <end position="269"/>
    </location>
</feature>
<dbReference type="InterPro" id="IPR058624">
    <property type="entry name" value="MdtA-like_HH"/>
</dbReference>
<organism evidence="5 6">
    <name type="scientific">Azospirillum endophyticum</name>
    <dbReference type="NCBI Taxonomy" id="2800326"/>
    <lineage>
        <taxon>Bacteria</taxon>
        <taxon>Pseudomonadati</taxon>
        <taxon>Pseudomonadota</taxon>
        <taxon>Alphaproteobacteria</taxon>
        <taxon>Rhodospirillales</taxon>
        <taxon>Azospirillaceae</taxon>
        <taxon>Azospirillum</taxon>
    </lineage>
</organism>
<dbReference type="Gene3D" id="2.40.50.100">
    <property type="match status" value="1"/>
</dbReference>
<dbReference type="Gene3D" id="2.40.30.170">
    <property type="match status" value="1"/>
</dbReference>
<evidence type="ECO:0000256" key="1">
    <source>
        <dbReference type="SAM" id="Phobius"/>
    </source>
</evidence>
<keyword evidence="1" id="KW-0812">Transmembrane</keyword>
<protein>
    <submittedName>
        <fullName evidence="5">HlyD family secretion protein</fullName>
    </submittedName>
</protein>